<dbReference type="NCBIfam" id="TIGR00082">
    <property type="entry name" value="rbfA"/>
    <property type="match status" value="1"/>
</dbReference>
<dbReference type="Gene3D" id="3.30.300.20">
    <property type="match status" value="1"/>
</dbReference>
<dbReference type="HAMAP" id="MF_00003">
    <property type="entry name" value="RbfA"/>
    <property type="match status" value="1"/>
</dbReference>
<dbReference type="InterPro" id="IPR023799">
    <property type="entry name" value="RbfA_dom_sf"/>
</dbReference>
<comment type="caution">
    <text evidence="3">The sequence shown here is derived from an EMBL/GenBank/DDBJ whole genome shotgun (WGS) entry which is preliminary data.</text>
</comment>
<sequence>MEFSRTHRVAGEIRKVLAELIQQLSDPRIGMVSITDVEVTRDLAHARIYVSVLELAGSDTKTSVEVLNRAAGMLRHELGRQIRFRVLPNLRFMADETSRKAVDMDATIRAAREQDKAAAHRRGDDES</sequence>
<dbReference type="RefSeq" id="WP_083562787.1">
    <property type="nucleotide sequence ID" value="NZ_AQQV01000003.1"/>
</dbReference>
<dbReference type="InterPro" id="IPR000238">
    <property type="entry name" value="RbfA"/>
</dbReference>
<dbReference type="SUPFAM" id="SSF89919">
    <property type="entry name" value="Ribosome-binding factor A, RbfA"/>
    <property type="match status" value="1"/>
</dbReference>
<evidence type="ECO:0000256" key="1">
    <source>
        <dbReference type="ARBA" id="ARBA00022517"/>
    </source>
</evidence>
<keyword evidence="1 2" id="KW-0690">Ribosome biogenesis</keyword>
<dbReference type="EMBL" id="AQQV01000003">
    <property type="protein sequence ID" value="ORE86438.1"/>
    <property type="molecule type" value="Genomic_DNA"/>
</dbReference>
<dbReference type="PANTHER" id="PTHR33515">
    <property type="entry name" value="RIBOSOME-BINDING FACTOR A, CHLOROPLASTIC-RELATED"/>
    <property type="match status" value="1"/>
</dbReference>
<dbReference type="Proteomes" id="UP000192342">
    <property type="component" value="Unassembled WGS sequence"/>
</dbReference>
<reference evidence="3 4" key="1">
    <citation type="submission" date="2013-04" db="EMBL/GenBank/DDBJ databases">
        <title>Oceanococcus atlanticus 22II-S10r2 Genome Sequencing.</title>
        <authorList>
            <person name="Lai Q."/>
            <person name="Li G."/>
            <person name="Shao Z."/>
        </authorList>
    </citation>
    <scope>NUCLEOTIDE SEQUENCE [LARGE SCALE GENOMIC DNA]</scope>
    <source>
        <strain evidence="3 4">22II-S10r2</strain>
    </source>
</reference>
<dbReference type="OrthoDB" id="307788at2"/>
<dbReference type="Pfam" id="PF02033">
    <property type="entry name" value="RBFA"/>
    <property type="match status" value="1"/>
</dbReference>
<evidence type="ECO:0000256" key="2">
    <source>
        <dbReference type="HAMAP-Rule" id="MF_00003"/>
    </source>
</evidence>
<dbReference type="GO" id="GO:0030490">
    <property type="term" value="P:maturation of SSU-rRNA"/>
    <property type="evidence" value="ECO:0007669"/>
    <property type="project" value="UniProtKB-UniRule"/>
</dbReference>
<accession>A0A1Y1SCS7</accession>
<comment type="function">
    <text evidence="2">One of several proteins that assist in the late maturation steps of the functional core of the 30S ribosomal subunit. Associates with free 30S ribosomal subunits (but not with 30S subunits that are part of 70S ribosomes or polysomes). Required for efficient processing of 16S rRNA. May interact with the 5'-terminal helix region of 16S rRNA.</text>
</comment>
<comment type="similarity">
    <text evidence="2">Belongs to the RbfA family.</text>
</comment>
<dbReference type="GO" id="GO:0043024">
    <property type="term" value="F:ribosomal small subunit binding"/>
    <property type="evidence" value="ECO:0007669"/>
    <property type="project" value="TreeGrafter"/>
</dbReference>
<evidence type="ECO:0000313" key="4">
    <source>
        <dbReference type="Proteomes" id="UP000192342"/>
    </source>
</evidence>
<gene>
    <name evidence="2 3" type="primary">rbfA</name>
    <name evidence="3" type="ORF">ATO7_14113</name>
</gene>
<dbReference type="InterPro" id="IPR015946">
    <property type="entry name" value="KH_dom-like_a/b"/>
</dbReference>
<comment type="subunit">
    <text evidence="2">Monomer. Binds 30S ribosomal subunits, but not 50S ribosomal subunits or 70S ribosomes.</text>
</comment>
<proteinExistence type="inferred from homology"/>
<dbReference type="AlphaFoldDB" id="A0A1Y1SCS7"/>
<keyword evidence="2" id="KW-0963">Cytoplasm</keyword>
<evidence type="ECO:0000313" key="3">
    <source>
        <dbReference type="EMBL" id="ORE86438.1"/>
    </source>
</evidence>
<dbReference type="GO" id="GO:0005829">
    <property type="term" value="C:cytosol"/>
    <property type="evidence" value="ECO:0007669"/>
    <property type="project" value="TreeGrafter"/>
</dbReference>
<dbReference type="PANTHER" id="PTHR33515:SF1">
    <property type="entry name" value="RIBOSOME-BINDING FACTOR A, CHLOROPLASTIC-RELATED"/>
    <property type="match status" value="1"/>
</dbReference>
<dbReference type="STRING" id="1317117.ATO7_14113"/>
<organism evidence="3 4">
    <name type="scientific">Oceanococcus atlanticus</name>
    <dbReference type="NCBI Taxonomy" id="1317117"/>
    <lineage>
        <taxon>Bacteria</taxon>
        <taxon>Pseudomonadati</taxon>
        <taxon>Pseudomonadota</taxon>
        <taxon>Gammaproteobacteria</taxon>
        <taxon>Chromatiales</taxon>
        <taxon>Oceanococcaceae</taxon>
        <taxon>Oceanococcus</taxon>
    </lineage>
</organism>
<keyword evidence="4" id="KW-1185">Reference proteome</keyword>
<protein>
    <recommendedName>
        <fullName evidence="2">Ribosome-binding factor A</fullName>
    </recommendedName>
</protein>
<name>A0A1Y1SCS7_9GAMM</name>
<comment type="subcellular location">
    <subcellularLocation>
        <location evidence="2">Cytoplasm</location>
    </subcellularLocation>
</comment>